<evidence type="ECO:0000256" key="5">
    <source>
        <dbReference type="ARBA" id="ARBA00023154"/>
    </source>
</evidence>
<feature type="active site" description="Proton acceptor" evidence="8">
    <location>
        <position position="237"/>
    </location>
</feature>
<dbReference type="HAMAP" id="MF_00197">
    <property type="entry name" value="DAP_epimerase"/>
    <property type="match status" value="1"/>
</dbReference>
<dbReference type="Pfam" id="PF01678">
    <property type="entry name" value="DAP_epimerase"/>
    <property type="match status" value="2"/>
</dbReference>
<comment type="subcellular location">
    <subcellularLocation>
        <location evidence="8">Cytoplasm</location>
    </subcellularLocation>
</comment>
<comment type="function">
    <text evidence="8">Catalyzes the stereoinversion of LL-2,6-diaminopimelate (L,L-DAP) to meso-diaminopimelate (meso-DAP), a precursor of L-lysine and an essential component of the bacterial peptidoglycan.</text>
</comment>
<proteinExistence type="inferred from homology"/>
<feature type="binding site" evidence="8">
    <location>
        <begin position="238"/>
        <end position="239"/>
    </location>
    <ligand>
        <name>substrate</name>
    </ligand>
</feature>
<organism evidence="10 11">
    <name type="scientific">Agrococcus citreus</name>
    <dbReference type="NCBI Taxonomy" id="84643"/>
    <lineage>
        <taxon>Bacteria</taxon>
        <taxon>Bacillati</taxon>
        <taxon>Actinomycetota</taxon>
        <taxon>Actinomycetes</taxon>
        <taxon>Micrococcales</taxon>
        <taxon>Microbacteriaceae</taxon>
        <taxon>Agrococcus</taxon>
    </lineage>
</organism>
<comment type="caution">
    <text evidence="10">The sequence shown here is derived from an EMBL/GenBank/DDBJ whole genome shotgun (WGS) entry which is preliminary data.</text>
</comment>
<dbReference type="InterPro" id="IPR001653">
    <property type="entry name" value="DAP_epimerase_DapF"/>
</dbReference>
<evidence type="ECO:0000256" key="1">
    <source>
        <dbReference type="ARBA" id="ARBA00005196"/>
    </source>
</evidence>
<evidence type="ECO:0000256" key="3">
    <source>
        <dbReference type="ARBA" id="ARBA00013080"/>
    </source>
</evidence>
<feature type="binding site" evidence="8">
    <location>
        <position position="173"/>
    </location>
    <ligand>
        <name>substrate</name>
    </ligand>
</feature>
<dbReference type="SUPFAM" id="SSF54506">
    <property type="entry name" value="Diaminopimelate epimerase-like"/>
    <property type="match status" value="2"/>
</dbReference>
<evidence type="ECO:0000256" key="8">
    <source>
        <dbReference type="HAMAP-Rule" id="MF_00197"/>
    </source>
</evidence>
<evidence type="ECO:0000256" key="7">
    <source>
        <dbReference type="ARBA" id="ARBA00051712"/>
    </source>
</evidence>
<feature type="binding site" evidence="8">
    <location>
        <position position="88"/>
    </location>
    <ligand>
        <name>substrate</name>
    </ligand>
</feature>
<keyword evidence="6 8" id="KW-0413">Isomerase</keyword>
<comment type="pathway">
    <text evidence="1 8">Amino-acid biosynthesis; L-lysine biosynthesis via DAP pathway; DL-2,6-diaminopimelate from LL-2,6-diaminopimelate: step 1/1.</text>
</comment>
<gene>
    <name evidence="8 10" type="primary">dapF</name>
    <name evidence="10" type="ORF">GCM10009640_26090</name>
</gene>
<dbReference type="PANTHER" id="PTHR31689">
    <property type="entry name" value="DIAMINOPIMELATE EPIMERASE, CHLOROPLASTIC"/>
    <property type="match status" value="1"/>
</dbReference>
<protein>
    <recommendedName>
        <fullName evidence="3 8">Diaminopimelate epimerase</fullName>
        <shortName evidence="8">DAP epimerase</shortName>
        <ecNumber evidence="3 8">5.1.1.7</ecNumber>
    </recommendedName>
    <alternativeName>
        <fullName evidence="8">PLP-independent amino acid racemase</fullName>
    </alternativeName>
</protein>
<keyword evidence="8" id="KW-0963">Cytoplasm</keyword>
<accession>A0ABN1YZK2</accession>
<dbReference type="PROSITE" id="PS01326">
    <property type="entry name" value="DAP_EPIMERASE"/>
    <property type="match status" value="1"/>
</dbReference>
<feature type="active site" evidence="9">
    <location>
        <position position="97"/>
    </location>
</feature>
<keyword evidence="11" id="KW-1185">Reference proteome</keyword>
<feature type="binding site" evidence="8">
    <location>
        <position position="206"/>
    </location>
    <ligand>
        <name>substrate</name>
    </ligand>
</feature>
<keyword evidence="5 8" id="KW-0457">Lysine biosynthesis</keyword>
<dbReference type="Gene3D" id="3.10.310.10">
    <property type="entry name" value="Diaminopimelate Epimerase, Chain A, domain 1"/>
    <property type="match status" value="2"/>
</dbReference>
<evidence type="ECO:0000313" key="10">
    <source>
        <dbReference type="EMBL" id="GAA1426034.1"/>
    </source>
</evidence>
<dbReference type="EC" id="5.1.1.7" evidence="3 8"/>
<feature type="binding site" evidence="8">
    <location>
        <position position="22"/>
    </location>
    <ligand>
        <name>substrate</name>
    </ligand>
</feature>
<dbReference type="RefSeq" id="WP_343921149.1">
    <property type="nucleotide sequence ID" value="NZ_BAAAKK010000006.1"/>
</dbReference>
<feature type="binding site" evidence="8">
    <location>
        <begin position="228"/>
        <end position="229"/>
    </location>
    <ligand>
        <name>substrate</name>
    </ligand>
</feature>
<sequence length="297" mass="30882">MTEREHGAFSSGPFAKGHGTGNDFVLVADVDGSAPLTPERVRALADRRFGIGGDGVIRAVPSGRAGDDALDAAAHGAAATVWAMDYWNADGSVSEMCGNGVRVFVRYLLEQRLAELPDGGSIDIATRAGVKRVVRRGALLSADLGGFELGRDSLVAADGLDVARPGLAVSTGNPHIVVALASEDELRDLDLQRAPALDPVPADGANVEFVVPGVIADGVGSIRMRVHERGVGETLSCGTGAVAAAMATRHWSGDAADRWIIDVPGGRLEVELDERGHAWLTGPAEIVFRGETLSPVP</sequence>
<dbReference type="Proteomes" id="UP001501266">
    <property type="component" value="Unassembled WGS sequence"/>
</dbReference>
<comment type="caution">
    <text evidence="8">Lacks conserved residue(s) required for the propagation of feature annotation.</text>
</comment>
<dbReference type="PANTHER" id="PTHR31689:SF0">
    <property type="entry name" value="DIAMINOPIMELATE EPIMERASE"/>
    <property type="match status" value="1"/>
</dbReference>
<comment type="subunit">
    <text evidence="8">Homodimer.</text>
</comment>
<evidence type="ECO:0000256" key="2">
    <source>
        <dbReference type="ARBA" id="ARBA00010219"/>
    </source>
</evidence>
<reference evidence="11" key="1">
    <citation type="journal article" date="2019" name="Int. J. Syst. Evol. Microbiol.">
        <title>The Global Catalogue of Microorganisms (GCM) 10K type strain sequencing project: providing services to taxonomists for standard genome sequencing and annotation.</title>
        <authorList>
            <consortium name="The Broad Institute Genomics Platform"/>
            <consortium name="The Broad Institute Genome Sequencing Center for Infectious Disease"/>
            <person name="Wu L."/>
            <person name="Ma J."/>
        </authorList>
    </citation>
    <scope>NUCLEOTIDE SEQUENCE [LARGE SCALE GENOMIC DNA]</scope>
    <source>
        <strain evidence="11">JCM 12398</strain>
    </source>
</reference>
<dbReference type="InterPro" id="IPR018510">
    <property type="entry name" value="DAP_epimerase_AS"/>
</dbReference>
<comment type="catalytic activity">
    <reaction evidence="7 8">
        <text>(2S,6S)-2,6-diaminopimelate = meso-2,6-diaminopimelate</text>
        <dbReference type="Rhea" id="RHEA:15393"/>
        <dbReference type="ChEBI" id="CHEBI:57609"/>
        <dbReference type="ChEBI" id="CHEBI:57791"/>
        <dbReference type="EC" id="5.1.1.7"/>
    </reaction>
</comment>
<evidence type="ECO:0000313" key="11">
    <source>
        <dbReference type="Proteomes" id="UP001501266"/>
    </source>
</evidence>
<feature type="binding site" evidence="8">
    <location>
        <begin position="98"/>
        <end position="99"/>
    </location>
    <ligand>
        <name>substrate</name>
    </ligand>
</feature>
<evidence type="ECO:0000256" key="4">
    <source>
        <dbReference type="ARBA" id="ARBA00022605"/>
    </source>
</evidence>
<feature type="site" description="Could be important to modulate the pK values of the two catalytic cysteine residues" evidence="8">
    <location>
        <position position="228"/>
    </location>
</feature>
<feature type="active site" description="Proton donor" evidence="8">
    <location>
        <position position="97"/>
    </location>
</feature>
<comment type="similarity">
    <text evidence="2 8">Belongs to the diaminopimelate epimerase family.</text>
</comment>
<keyword evidence="4 8" id="KW-0028">Amino-acid biosynthesis</keyword>
<dbReference type="NCBIfam" id="TIGR00652">
    <property type="entry name" value="DapF"/>
    <property type="match status" value="1"/>
</dbReference>
<feature type="site" description="Could be important to modulate the pK values of the two catalytic cysteine residues" evidence="8">
    <location>
        <position position="175"/>
    </location>
</feature>
<evidence type="ECO:0000256" key="6">
    <source>
        <dbReference type="ARBA" id="ARBA00023235"/>
    </source>
</evidence>
<name>A0ABN1YZK2_9MICO</name>
<evidence type="ECO:0000256" key="9">
    <source>
        <dbReference type="PROSITE-ProRule" id="PRU10125"/>
    </source>
</evidence>
<dbReference type="EMBL" id="BAAAKK010000006">
    <property type="protein sequence ID" value="GAA1426034.1"/>
    <property type="molecule type" value="Genomic_DNA"/>
</dbReference>